<organism evidence="1 2">
    <name type="scientific">Phytohabitans maris</name>
    <dbReference type="NCBI Taxonomy" id="3071409"/>
    <lineage>
        <taxon>Bacteria</taxon>
        <taxon>Bacillati</taxon>
        <taxon>Actinomycetota</taxon>
        <taxon>Actinomycetes</taxon>
        <taxon>Micromonosporales</taxon>
        <taxon>Micromonosporaceae</taxon>
    </lineage>
</organism>
<comment type="caution">
    <text evidence="1">The sequence shown here is derived from an EMBL/GenBank/DDBJ whole genome shotgun (WGS) entry which is preliminary data.</text>
</comment>
<gene>
    <name evidence="1" type="ORF">RB614_03955</name>
</gene>
<evidence type="ECO:0000313" key="2">
    <source>
        <dbReference type="Proteomes" id="UP001230908"/>
    </source>
</evidence>
<accession>A0ABU0ZB69</accession>
<dbReference type="EMBL" id="JAVHUY010000003">
    <property type="protein sequence ID" value="MDQ7903669.1"/>
    <property type="molecule type" value="Genomic_DNA"/>
</dbReference>
<proteinExistence type="predicted"/>
<dbReference type="RefSeq" id="WP_308710945.1">
    <property type="nucleotide sequence ID" value="NZ_JAVHUY010000003.1"/>
</dbReference>
<evidence type="ECO:0000313" key="1">
    <source>
        <dbReference type="EMBL" id="MDQ7903669.1"/>
    </source>
</evidence>
<sequence length="50" mass="5670">MSRIMISWLIVTSELGQGQVVMIGFRLQHRAQSHGTYRFLFNAIYLGGQG</sequence>
<keyword evidence="2" id="KW-1185">Reference proteome</keyword>
<dbReference type="Proteomes" id="UP001230908">
    <property type="component" value="Unassembled WGS sequence"/>
</dbReference>
<reference evidence="1 2" key="1">
    <citation type="submission" date="2023-08" db="EMBL/GenBank/DDBJ databases">
        <title>Phytohabitans sansha sp. nov., isolated from marine sediment.</title>
        <authorList>
            <person name="Zhao Y."/>
            <person name="Yi K."/>
        </authorList>
    </citation>
    <scope>NUCLEOTIDE SEQUENCE [LARGE SCALE GENOMIC DNA]</scope>
    <source>
        <strain evidence="1 2">ZYX-F-186</strain>
    </source>
</reference>
<protein>
    <submittedName>
        <fullName evidence="1">Uncharacterized protein</fullName>
    </submittedName>
</protein>
<name>A0ABU0ZB69_9ACTN</name>